<accession>A0A6A0A7B0</accession>
<organism evidence="1 2">
    <name type="scientific">Haematococcus lacustris</name>
    <name type="common">Green alga</name>
    <name type="synonym">Haematococcus pluvialis</name>
    <dbReference type="NCBI Taxonomy" id="44745"/>
    <lineage>
        <taxon>Eukaryota</taxon>
        <taxon>Viridiplantae</taxon>
        <taxon>Chlorophyta</taxon>
        <taxon>core chlorophytes</taxon>
        <taxon>Chlorophyceae</taxon>
        <taxon>CS clade</taxon>
        <taxon>Chlamydomonadales</taxon>
        <taxon>Haematococcaceae</taxon>
        <taxon>Haematococcus</taxon>
    </lineage>
</organism>
<keyword evidence="2" id="KW-1185">Reference proteome</keyword>
<evidence type="ECO:0000313" key="1">
    <source>
        <dbReference type="EMBL" id="GFH28398.1"/>
    </source>
</evidence>
<evidence type="ECO:0000313" key="2">
    <source>
        <dbReference type="Proteomes" id="UP000485058"/>
    </source>
</evidence>
<dbReference type="EMBL" id="BLLF01003858">
    <property type="protein sequence ID" value="GFH28398.1"/>
    <property type="molecule type" value="Genomic_DNA"/>
</dbReference>
<protein>
    <submittedName>
        <fullName evidence="1">Uncharacterized protein</fullName>
    </submittedName>
</protein>
<dbReference type="AlphaFoldDB" id="A0A6A0A7B0"/>
<name>A0A6A0A7B0_HAELA</name>
<sequence>MCHEADLGSLGAEGGAWYAYMAHGAPNWIAVMWAQTANTAAELFRCGGTATGVSANALASAQLAESGGETQTVEA</sequence>
<dbReference type="Proteomes" id="UP000485058">
    <property type="component" value="Unassembled WGS sequence"/>
</dbReference>
<comment type="caution">
    <text evidence="1">The sequence shown here is derived from an EMBL/GenBank/DDBJ whole genome shotgun (WGS) entry which is preliminary data.</text>
</comment>
<gene>
    <name evidence="1" type="ORF">HaLaN_26878</name>
</gene>
<reference evidence="1 2" key="1">
    <citation type="submission" date="2020-02" db="EMBL/GenBank/DDBJ databases">
        <title>Draft genome sequence of Haematococcus lacustris strain NIES-144.</title>
        <authorList>
            <person name="Morimoto D."/>
            <person name="Nakagawa S."/>
            <person name="Yoshida T."/>
            <person name="Sawayama S."/>
        </authorList>
    </citation>
    <scope>NUCLEOTIDE SEQUENCE [LARGE SCALE GENOMIC DNA]</scope>
    <source>
        <strain evidence="1 2">NIES-144</strain>
    </source>
</reference>
<proteinExistence type="predicted"/>